<organism evidence="3 4">
    <name type="scientific">Demequina activiva</name>
    <dbReference type="NCBI Taxonomy" id="1582364"/>
    <lineage>
        <taxon>Bacteria</taxon>
        <taxon>Bacillati</taxon>
        <taxon>Actinomycetota</taxon>
        <taxon>Actinomycetes</taxon>
        <taxon>Micrococcales</taxon>
        <taxon>Demequinaceae</taxon>
        <taxon>Demequina</taxon>
    </lineage>
</organism>
<feature type="region of interest" description="Disordered" evidence="1">
    <location>
        <begin position="72"/>
        <end position="163"/>
    </location>
</feature>
<protein>
    <submittedName>
        <fullName evidence="3">Uncharacterized protein</fullName>
    </submittedName>
</protein>
<feature type="compositionally biased region" description="Basic and acidic residues" evidence="1">
    <location>
        <begin position="84"/>
        <end position="146"/>
    </location>
</feature>
<accession>A0A919Q5Z8</accession>
<name>A0A919Q5Z8_9MICO</name>
<keyword evidence="4" id="KW-1185">Reference proteome</keyword>
<evidence type="ECO:0000256" key="2">
    <source>
        <dbReference type="SAM" id="Phobius"/>
    </source>
</evidence>
<keyword evidence="2" id="KW-0812">Transmembrane</keyword>
<proteinExistence type="predicted"/>
<sequence length="163" mass="17985">MIAAQVQGSAAVVLASDGEGGAALFGLVLFAAPFVIGWFVYTTLYRRYRNQNARYLFEHTTSAKRSNLQRWDTFTRAKNRQRSSKIDGRNDDEPLERTAHSVVREAMEPRQAQEERVAQEARLAQEAREAQGAREGAPERQADAPRTEPPTPSAGGGQQGPSV</sequence>
<dbReference type="AlphaFoldDB" id="A0A919Q5Z8"/>
<comment type="caution">
    <text evidence="3">The sequence shown here is derived from an EMBL/GenBank/DDBJ whole genome shotgun (WGS) entry which is preliminary data.</text>
</comment>
<evidence type="ECO:0000256" key="1">
    <source>
        <dbReference type="SAM" id="MobiDB-lite"/>
    </source>
</evidence>
<reference evidence="3" key="1">
    <citation type="submission" date="2021-01" db="EMBL/GenBank/DDBJ databases">
        <title>Whole genome shotgun sequence of Demequina activiva NBRC 110675.</title>
        <authorList>
            <person name="Komaki H."/>
            <person name="Tamura T."/>
        </authorList>
    </citation>
    <scope>NUCLEOTIDE SEQUENCE</scope>
    <source>
        <strain evidence="3">NBRC 110675</strain>
    </source>
</reference>
<evidence type="ECO:0000313" key="4">
    <source>
        <dbReference type="Proteomes" id="UP000652354"/>
    </source>
</evidence>
<gene>
    <name evidence="3" type="ORF">Dac01nite_22730</name>
</gene>
<feature type="transmembrane region" description="Helical" evidence="2">
    <location>
        <begin position="22"/>
        <end position="44"/>
    </location>
</feature>
<evidence type="ECO:0000313" key="3">
    <source>
        <dbReference type="EMBL" id="GIG55521.1"/>
    </source>
</evidence>
<dbReference type="Proteomes" id="UP000652354">
    <property type="component" value="Unassembled WGS sequence"/>
</dbReference>
<dbReference type="EMBL" id="BONR01000006">
    <property type="protein sequence ID" value="GIG55521.1"/>
    <property type="molecule type" value="Genomic_DNA"/>
</dbReference>
<keyword evidence="2" id="KW-0472">Membrane</keyword>
<dbReference type="RefSeq" id="WP_203657103.1">
    <property type="nucleotide sequence ID" value="NZ_BONR01000006.1"/>
</dbReference>
<feature type="compositionally biased region" description="Gly residues" evidence="1">
    <location>
        <begin position="154"/>
        <end position="163"/>
    </location>
</feature>
<keyword evidence="2" id="KW-1133">Transmembrane helix</keyword>